<evidence type="ECO:0000256" key="2">
    <source>
        <dbReference type="SAM" id="SignalP"/>
    </source>
</evidence>
<keyword evidence="4" id="KW-1185">Reference proteome</keyword>
<feature type="chain" id="PRO_5018258548" evidence="2">
    <location>
        <begin position="29"/>
        <end position="155"/>
    </location>
</feature>
<dbReference type="EMBL" id="ML119671">
    <property type="protein sequence ID" value="RPA82516.1"/>
    <property type="molecule type" value="Genomic_DNA"/>
</dbReference>
<organism evidence="3 4">
    <name type="scientific">Ascobolus immersus RN42</name>
    <dbReference type="NCBI Taxonomy" id="1160509"/>
    <lineage>
        <taxon>Eukaryota</taxon>
        <taxon>Fungi</taxon>
        <taxon>Dikarya</taxon>
        <taxon>Ascomycota</taxon>
        <taxon>Pezizomycotina</taxon>
        <taxon>Pezizomycetes</taxon>
        <taxon>Pezizales</taxon>
        <taxon>Ascobolaceae</taxon>
        <taxon>Ascobolus</taxon>
    </lineage>
</organism>
<evidence type="ECO:0000313" key="4">
    <source>
        <dbReference type="Proteomes" id="UP000275078"/>
    </source>
</evidence>
<name>A0A3N4IAN4_ASCIM</name>
<keyword evidence="2" id="KW-0732">Signal</keyword>
<accession>A0A3N4IAN4</accession>
<sequence length="155" mass="16623">MGGIAIGKLMAFQIAALVLLSATAGTAATAKSKSHKRTQSGTQAYIAERLQKNEDYYESRYSSYSGQAPPKSPPLFPYSGSGPRDGVYRSLGGRVCNWGPGGRGHGRSARMGGKRRGSVGGVRMVRESELKRRLAILREEEEEEAVSMARVMGGV</sequence>
<evidence type="ECO:0000256" key="1">
    <source>
        <dbReference type="SAM" id="MobiDB-lite"/>
    </source>
</evidence>
<dbReference type="Proteomes" id="UP000275078">
    <property type="component" value="Unassembled WGS sequence"/>
</dbReference>
<evidence type="ECO:0000313" key="3">
    <source>
        <dbReference type="EMBL" id="RPA82516.1"/>
    </source>
</evidence>
<protein>
    <submittedName>
        <fullName evidence="3">Uncharacterized protein</fullName>
    </submittedName>
</protein>
<feature type="compositionally biased region" description="Basic residues" evidence="1">
    <location>
        <begin position="104"/>
        <end position="117"/>
    </location>
</feature>
<feature type="region of interest" description="Disordered" evidence="1">
    <location>
        <begin position="59"/>
        <end position="81"/>
    </location>
</feature>
<gene>
    <name evidence="3" type="ORF">BJ508DRAFT_305653</name>
</gene>
<feature type="region of interest" description="Disordered" evidence="1">
    <location>
        <begin position="99"/>
        <end position="119"/>
    </location>
</feature>
<dbReference type="AlphaFoldDB" id="A0A3N4IAN4"/>
<feature type="signal peptide" evidence="2">
    <location>
        <begin position="1"/>
        <end position="28"/>
    </location>
</feature>
<reference evidence="3 4" key="1">
    <citation type="journal article" date="2018" name="Nat. Ecol. Evol.">
        <title>Pezizomycetes genomes reveal the molecular basis of ectomycorrhizal truffle lifestyle.</title>
        <authorList>
            <person name="Murat C."/>
            <person name="Payen T."/>
            <person name="Noel B."/>
            <person name="Kuo A."/>
            <person name="Morin E."/>
            <person name="Chen J."/>
            <person name="Kohler A."/>
            <person name="Krizsan K."/>
            <person name="Balestrini R."/>
            <person name="Da Silva C."/>
            <person name="Montanini B."/>
            <person name="Hainaut M."/>
            <person name="Levati E."/>
            <person name="Barry K.W."/>
            <person name="Belfiori B."/>
            <person name="Cichocki N."/>
            <person name="Clum A."/>
            <person name="Dockter R.B."/>
            <person name="Fauchery L."/>
            <person name="Guy J."/>
            <person name="Iotti M."/>
            <person name="Le Tacon F."/>
            <person name="Lindquist E.A."/>
            <person name="Lipzen A."/>
            <person name="Malagnac F."/>
            <person name="Mello A."/>
            <person name="Molinier V."/>
            <person name="Miyauchi S."/>
            <person name="Poulain J."/>
            <person name="Riccioni C."/>
            <person name="Rubini A."/>
            <person name="Sitrit Y."/>
            <person name="Splivallo R."/>
            <person name="Traeger S."/>
            <person name="Wang M."/>
            <person name="Zifcakova L."/>
            <person name="Wipf D."/>
            <person name="Zambonelli A."/>
            <person name="Paolocci F."/>
            <person name="Nowrousian M."/>
            <person name="Ottonello S."/>
            <person name="Baldrian P."/>
            <person name="Spatafora J.W."/>
            <person name="Henrissat B."/>
            <person name="Nagy L.G."/>
            <person name="Aury J.M."/>
            <person name="Wincker P."/>
            <person name="Grigoriev I.V."/>
            <person name="Bonfante P."/>
            <person name="Martin F.M."/>
        </authorList>
    </citation>
    <scope>NUCLEOTIDE SEQUENCE [LARGE SCALE GENOMIC DNA]</scope>
    <source>
        <strain evidence="3 4">RN42</strain>
    </source>
</reference>
<proteinExistence type="predicted"/>